<evidence type="ECO:0000313" key="3">
    <source>
        <dbReference type="EMBL" id="MBM7413754.1"/>
    </source>
</evidence>
<dbReference type="NCBIfam" id="NF045516">
    <property type="entry name" value="GlpR"/>
    <property type="match status" value="1"/>
</dbReference>
<proteinExistence type="predicted"/>
<dbReference type="EMBL" id="JAFBBK010000001">
    <property type="protein sequence ID" value="MBM7413754.1"/>
    <property type="molecule type" value="Genomic_DNA"/>
</dbReference>
<reference evidence="3 4" key="1">
    <citation type="submission" date="2021-01" db="EMBL/GenBank/DDBJ databases">
        <title>Genomics of switchgrass bacterial isolates.</title>
        <authorList>
            <person name="Shade A."/>
        </authorList>
    </citation>
    <scope>NUCLEOTIDE SEQUENCE [LARGE SCALE GENOMIC DNA]</scope>
    <source>
        <strain evidence="3 4">PvP111</strain>
    </source>
</reference>
<accession>A0ABS2KP64</accession>
<keyword evidence="2" id="KW-0812">Transmembrane</keyword>
<dbReference type="RefSeq" id="WP_204866441.1">
    <property type="nucleotide sequence ID" value="NZ_JAFBBK010000001.1"/>
</dbReference>
<protein>
    <recommendedName>
        <fullName evidence="5">Transmembrane protein</fullName>
    </recommendedName>
</protein>
<keyword evidence="2" id="KW-0472">Membrane</keyword>
<keyword evidence="4" id="KW-1185">Reference proteome</keyword>
<feature type="compositionally biased region" description="Basic and acidic residues" evidence="1">
    <location>
        <begin position="59"/>
        <end position="74"/>
    </location>
</feature>
<evidence type="ECO:0000256" key="2">
    <source>
        <dbReference type="SAM" id="Phobius"/>
    </source>
</evidence>
<gene>
    <name evidence="3" type="ORF">JOE42_000487</name>
</gene>
<feature type="region of interest" description="Disordered" evidence="1">
    <location>
        <begin position="48"/>
        <end position="93"/>
    </location>
</feature>
<dbReference type="InterPro" id="IPR053779">
    <property type="entry name" value="GlpR"/>
</dbReference>
<keyword evidence="2" id="KW-1133">Transmembrane helix</keyword>
<evidence type="ECO:0000256" key="1">
    <source>
        <dbReference type="SAM" id="MobiDB-lite"/>
    </source>
</evidence>
<feature type="transmembrane region" description="Helical" evidence="2">
    <location>
        <begin position="6"/>
        <end position="23"/>
    </location>
</feature>
<evidence type="ECO:0000313" key="4">
    <source>
        <dbReference type="Proteomes" id="UP000703038"/>
    </source>
</evidence>
<comment type="caution">
    <text evidence="3">The sequence shown here is derived from an EMBL/GenBank/DDBJ whole genome shotgun (WGS) entry which is preliminary data.</text>
</comment>
<evidence type="ECO:0008006" key="5">
    <source>
        <dbReference type="Google" id="ProtNLM"/>
    </source>
</evidence>
<dbReference type="Proteomes" id="UP000703038">
    <property type="component" value="Unassembled WGS sequence"/>
</dbReference>
<sequence length="254" mass="29018">MPNSVIWIGLVAIWLFVLVPMVVKSRPRIRRTTDVALATRVLHRGGARLRVDPGPAAGHRSDPDWRPSDDDLHSTDSLSEDPMETQHGHESDEHVDEYFSEDFVPQRRGRGGFDPEADAIARAARYAFRQRTVLGSVFVIAMSAALGFLASPIFWWVFAVTIVGLSSYLFYLRRQVRIEEDIRRRRMQRLQRSRLGVESSTDPELKLTPERLRRPGAVVLEVDDEDPAFDHLEHYDEHVGDSHLDVRMRRAAGE</sequence>
<name>A0ABS2KP64_9NOCA</name>
<feature type="transmembrane region" description="Helical" evidence="2">
    <location>
        <begin position="132"/>
        <end position="149"/>
    </location>
</feature>
<feature type="transmembrane region" description="Helical" evidence="2">
    <location>
        <begin position="155"/>
        <end position="172"/>
    </location>
</feature>
<organism evidence="3 4">
    <name type="scientific">Rhodococcoides corynebacterioides</name>
    <dbReference type="NCBI Taxonomy" id="53972"/>
    <lineage>
        <taxon>Bacteria</taxon>
        <taxon>Bacillati</taxon>
        <taxon>Actinomycetota</taxon>
        <taxon>Actinomycetes</taxon>
        <taxon>Mycobacteriales</taxon>
        <taxon>Nocardiaceae</taxon>
        <taxon>Rhodococcoides</taxon>
    </lineage>
</organism>